<dbReference type="SUPFAM" id="SSF52129">
    <property type="entry name" value="Caspase-like"/>
    <property type="match status" value="1"/>
</dbReference>
<dbReference type="AlphaFoldDB" id="Q110Y1"/>
<dbReference type="GO" id="GO:0004197">
    <property type="term" value="F:cysteine-type endopeptidase activity"/>
    <property type="evidence" value="ECO:0007669"/>
    <property type="project" value="InterPro"/>
</dbReference>
<dbReference type="eggNOG" id="COG4249">
    <property type="taxonomic scope" value="Bacteria"/>
</dbReference>
<evidence type="ECO:0000256" key="1">
    <source>
        <dbReference type="SAM" id="Coils"/>
    </source>
</evidence>
<dbReference type="OrthoDB" id="414840at2"/>
<dbReference type="EMBL" id="CP000393">
    <property type="protein sequence ID" value="ABG51943.1"/>
    <property type="molecule type" value="Genomic_DNA"/>
</dbReference>
<dbReference type="PANTHER" id="PTHR22576:SF37">
    <property type="entry name" value="MUCOSA-ASSOCIATED LYMPHOID TISSUE LYMPHOMA TRANSLOCATION PROTEIN 1"/>
    <property type="match status" value="1"/>
</dbReference>
<evidence type="ECO:0000259" key="3">
    <source>
        <dbReference type="Pfam" id="PF20689"/>
    </source>
</evidence>
<keyword evidence="1" id="KW-0175">Coiled coil</keyword>
<feature type="coiled-coil region" evidence="1">
    <location>
        <begin position="78"/>
        <end position="105"/>
    </location>
</feature>
<dbReference type="InterPro" id="IPR011600">
    <property type="entry name" value="Pept_C14_caspase"/>
</dbReference>
<gene>
    <name evidence="4" type="ordered locus">Tery_2760</name>
</gene>
<dbReference type="Gene3D" id="3.40.50.1460">
    <property type="match status" value="1"/>
</dbReference>
<organism evidence="4">
    <name type="scientific">Trichodesmium erythraeum (strain IMS101)</name>
    <dbReference type="NCBI Taxonomy" id="203124"/>
    <lineage>
        <taxon>Bacteria</taxon>
        <taxon>Bacillati</taxon>
        <taxon>Cyanobacteriota</taxon>
        <taxon>Cyanophyceae</taxon>
        <taxon>Oscillatoriophycideae</taxon>
        <taxon>Oscillatoriales</taxon>
        <taxon>Microcoleaceae</taxon>
        <taxon>Trichodesmium</taxon>
    </lineage>
</organism>
<proteinExistence type="predicted"/>
<sequence>MAGIPPELYQKLRQFLLDCEQFESDRALQSIVSTYQPLRPWRFLPQANSMASRVNLVISYLHNKYHSDTKENALVLLLRLLKDLIEEEDQRHQQLVNLIIELENAFADNSTLDNLKPETKTETTIRGTKKRKLEEEKRQPIKNRWAFLVGVNRYNDPGVHKLKFCVKDVQKLEKKLKELGYTVMCLHDDLESDSRRFPIHNNIEAELINLCNMVDVDDLLLVYFACHGKLGRDEQPMLIVRDTRLPTIEKTGLSLADIKKSMHSSKARRLVLTLDACHMGVETGRGIDEPQFIQNAYELAEGFALIAASTAQQKALESPEKNSGVFTHYLIEGLSGDADREKKGFVTVDDLKTYVLHSLRRWSIENDEEIQEPTAKTEGLGDMIVADYRYSHD</sequence>
<evidence type="ECO:0000313" key="4">
    <source>
        <dbReference type="EMBL" id="ABG51943.1"/>
    </source>
</evidence>
<reference evidence="4" key="1">
    <citation type="submission" date="2006-06" db="EMBL/GenBank/DDBJ databases">
        <title>Complete sequence of Trichodesmium erythraeum IMS101.</title>
        <authorList>
            <consortium name="US DOE Joint Genome Institute"/>
            <person name="Copeland A."/>
            <person name="Lucas S."/>
            <person name="Lapidus A."/>
            <person name="Barry K."/>
            <person name="Detter J.C."/>
            <person name="Glavina del Rio T."/>
            <person name="Hammon N."/>
            <person name="Israni S."/>
            <person name="Dalin E."/>
            <person name="Tice H."/>
            <person name="Pitluck S."/>
            <person name="Kiss H."/>
            <person name="Munk A.C."/>
            <person name="Brettin T."/>
            <person name="Bruce D."/>
            <person name="Han C."/>
            <person name="Tapia R."/>
            <person name="Gilna P."/>
            <person name="Schmutz J."/>
            <person name="Larimer F."/>
            <person name="Land M."/>
            <person name="Hauser L."/>
            <person name="Kyrpides N."/>
            <person name="Kim E."/>
            <person name="Richardson P."/>
        </authorList>
    </citation>
    <scope>NUCLEOTIDE SEQUENCE [LARGE SCALE GENOMIC DNA]</scope>
    <source>
        <strain evidence="4">IMS101</strain>
    </source>
</reference>
<dbReference type="KEGG" id="ter:Tery_2760"/>
<dbReference type="GO" id="GO:0006508">
    <property type="term" value="P:proteolysis"/>
    <property type="evidence" value="ECO:0007669"/>
    <property type="project" value="InterPro"/>
</dbReference>
<evidence type="ECO:0000259" key="2">
    <source>
        <dbReference type="Pfam" id="PF00656"/>
    </source>
</evidence>
<dbReference type="InterPro" id="IPR029030">
    <property type="entry name" value="Caspase-like_dom_sf"/>
</dbReference>
<protein>
    <submittedName>
        <fullName evidence="4">Peptidase C14, caspase catalytic subunit p20</fullName>
    </submittedName>
</protein>
<dbReference type="InterPro" id="IPR052039">
    <property type="entry name" value="Caspase-related_regulators"/>
</dbReference>
<dbReference type="RefSeq" id="WP_011612304.1">
    <property type="nucleotide sequence ID" value="NC_008312.1"/>
</dbReference>
<dbReference type="PANTHER" id="PTHR22576">
    <property type="entry name" value="MUCOSA ASSOCIATED LYMPHOID TISSUE LYMPHOMA TRANSLOCATION PROTEIN 1/PARACASPASE"/>
    <property type="match status" value="1"/>
</dbReference>
<dbReference type="Pfam" id="PF20689">
    <property type="entry name" value="bDLD1"/>
    <property type="match status" value="1"/>
</dbReference>
<dbReference type="Pfam" id="PF00656">
    <property type="entry name" value="Peptidase_C14"/>
    <property type="match status" value="1"/>
</dbReference>
<feature type="domain" description="Peptidase C14 caspase" evidence="2">
    <location>
        <begin position="144"/>
        <end position="373"/>
    </location>
</feature>
<dbReference type="HOGENOM" id="CLU_701955_0_0_3"/>
<accession>Q110Y1</accession>
<dbReference type="STRING" id="203124.Tery_2760"/>
<feature type="domain" description="Bacterial Death-like" evidence="3">
    <location>
        <begin position="2"/>
        <end position="96"/>
    </location>
</feature>
<name>Q110Y1_TRIEI</name>
<dbReference type="InterPro" id="IPR048917">
    <property type="entry name" value="bDLD1"/>
</dbReference>